<sequence length="129" mass="14646">MQFSPKSAKKRVSPLRPPSVGSAIYDVIDETLEYLASQAISRCELYCFTDGRDNSSHQVIKERLSNIKFKRNELNVRFNFILCGSAGNELPLTARDADAYLHIKNTKQVEDKKTRIFRNNNEISAAAYS</sequence>
<comment type="caution">
    <text evidence="1">The sequence shown here is derived from an EMBL/GenBank/DDBJ whole genome shotgun (WGS) entry which is preliminary data.</text>
</comment>
<organism evidence="1 3">
    <name type="scientific">Didymodactylos carnosus</name>
    <dbReference type="NCBI Taxonomy" id="1234261"/>
    <lineage>
        <taxon>Eukaryota</taxon>
        <taxon>Metazoa</taxon>
        <taxon>Spiralia</taxon>
        <taxon>Gnathifera</taxon>
        <taxon>Rotifera</taxon>
        <taxon>Eurotatoria</taxon>
        <taxon>Bdelloidea</taxon>
        <taxon>Philodinida</taxon>
        <taxon>Philodinidae</taxon>
        <taxon>Didymodactylos</taxon>
    </lineage>
</organism>
<evidence type="ECO:0000313" key="1">
    <source>
        <dbReference type="EMBL" id="CAF1598706.1"/>
    </source>
</evidence>
<dbReference type="EMBL" id="CAJNOQ010035272">
    <property type="protein sequence ID" value="CAF1598706.1"/>
    <property type="molecule type" value="Genomic_DNA"/>
</dbReference>
<dbReference type="SUPFAM" id="SSF53300">
    <property type="entry name" value="vWA-like"/>
    <property type="match status" value="1"/>
</dbReference>
<dbReference type="EMBL" id="CAJOBC010101630">
    <property type="protein sequence ID" value="CAF4474814.1"/>
    <property type="molecule type" value="Genomic_DNA"/>
</dbReference>
<protein>
    <submittedName>
        <fullName evidence="1">Uncharacterized protein</fullName>
    </submittedName>
</protein>
<evidence type="ECO:0000313" key="3">
    <source>
        <dbReference type="Proteomes" id="UP000663829"/>
    </source>
</evidence>
<accession>A0A816AIV8</accession>
<dbReference type="Proteomes" id="UP000681722">
    <property type="component" value="Unassembled WGS sequence"/>
</dbReference>
<name>A0A816AIV8_9BILA</name>
<keyword evidence="3" id="KW-1185">Reference proteome</keyword>
<reference evidence="1" key="1">
    <citation type="submission" date="2021-02" db="EMBL/GenBank/DDBJ databases">
        <authorList>
            <person name="Nowell W R."/>
        </authorList>
    </citation>
    <scope>NUCLEOTIDE SEQUENCE</scope>
</reference>
<dbReference type="InterPro" id="IPR036465">
    <property type="entry name" value="vWFA_dom_sf"/>
</dbReference>
<dbReference type="AlphaFoldDB" id="A0A816AIV8"/>
<gene>
    <name evidence="1" type="ORF">GPM918_LOCUS42285</name>
    <name evidence="2" type="ORF">SRO942_LOCUS43492</name>
</gene>
<dbReference type="Proteomes" id="UP000663829">
    <property type="component" value="Unassembled WGS sequence"/>
</dbReference>
<proteinExistence type="predicted"/>
<evidence type="ECO:0000313" key="2">
    <source>
        <dbReference type="EMBL" id="CAF4474814.1"/>
    </source>
</evidence>